<sequence>MKNNILFIFFLLLFIPIDSQKSSIQFYNTDNGLPQNSVKDITKDKYGFIWLSTENGIARYDGNSFLVYKNFPLNTQRFLYFYGNVEKDSIFVKTEFKQNLLIHEKNPKVSNVLRNYPIFILKNNTNYLLYCSNFTYAATGTSFYMNFKEGRYYIHKNSLTYKDFNSKVEQNLDVKTIYENVPRVFAIDEMLFYTDYQSKTVLGIKKGKIVNSHHIPLLTDPKSRILWSQINNQVFIVNNSTIYTCNYENGQLKTTKLIRLNNVKDENFVSIYYDKKYNKIYLGSSINGLQVISFPDFTCIKRPPSKPESVFYSTIPYGNSSVITTFGEIYNRNGLVEDKKFKDASSYFLDYDADGNIITLSGNNLKVYQKSTFYKDIITKKNLIIKDLFSDGQKYYALLKDIRNEKVMVVNGILAVYKDKSLQSLEKKIFFQNEPTKFIKFDRDHLLVGTVKNLYKISLTTNKIYNLIGKQQLFIRNIIRSKDGNFWVLTLGKGLYLLKNNRLIKMPYDPDNNISSPHTILEDKNGFFWISTNNGLYKILESQLLEYAENKRSKVYYYRYSKDAGFNINEFNGGSNICGNILENGDFVLPSLNGLVFFNPLKVKSYYPENLYIERAVVNNKEQFFKNNLSLDQDVNRIDIFIDVPYYSNLDNVVIEAKLGDSPNAKWEPIGKDRKFSISSLGYGNHSLMVKMLISDEGKFIYKKINIIVSPYFYQTLWFKIVTFSLLLLLLYFLVKWRINFLKKKNQELEKTVASRTKSLSDTVEKLEITKAKLHKEVEQQKKLIGTITHDITTPIKFIALTAKEVLDAENFNEQLTGKILNSIYKSSDQLYNFTMTLKEYADIYTHHRLDDSELYSLHQLIEEKKILFDEIAKNNGTVIINNVDKNLSIWISKNILSAIVHNLIDNSVKYTKNGTITIESTNEDEHISLLITDTGIGMEQKKIEYYTRLQDNIENEKLLLQKYGMGLHLVLQLLQMIDGKIIFEKNKLQGTSFKLILINKKNA</sequence>
<feature type="domain" description="Histidine kinase" evidence="3">
    <location>
        <begin position="787"/>
        <end position="1002"/>
    </location>
</feature>
<dbReference type="InterPro" id="IPR003594">
    <property type="entry name" value="HATPase_dom"/>
</dbReference>
<dbReference type="Gene3D" id="3.30.565.10">
    <property type="entry name" value="Histidine kinase-like ATPase, C-terminal domain"/>
    <property type="match status" value="1"/>
</dbReference>
<dbReference type="PANTHER" id="PTHR43547:SF2">
    <property type="entry name" value="HYBRID SIGNAL TRANSDUCTION HISTIDINE KINASE C"/>
    <property type="match status" value="1"/>
</dbReference>
<evidence type="ECO:0000313" key="5">
    <source>
        <dbReference type="Proteomes" id="UP001184853"/>
    </source>
</evidence>
<dbReference type="SUPFAM" id="SSF55874">
    <property type="entry name" value="ATPase domain of HSP90 chaperone/DNA topoisomerase II/histidine kinase"/>
    <property type="match status" value="1"/>
</dbReference>
<proteinExistence type="predicted"/>
<gene>
    <name evidence="4" type="ORF">J2781_000931</name>
</gene>
<dbReference type="InterPro" id="IPR011110">
    <property type="entry name" value="Reg_prop"/>
</dbReference>
<dbReference type="Gene3D" id="2.130.10.10">
    <property type="entry name" value="YVTN repeat-like/Quinoprotein amine dehydrogenase"/>
    <property type="match status" value="2"/>
</dbReference>
<keyword evidence="4" id="KW-0418">Kinase</keyword>
<dbReference type="EMBL" id="JAVDQS010000002">
    <property type="protein sequence ID" value="MDR6404016.1"/>
    <property type="molecule type" value="Genomic_DNA"/>
</dbReference>
<evidence type="ECO:0000259" key="3">
    <source>
        <dbReference type="PROSITE" id="PS50109"/>
    </source>
</evidence>
<dbReference type="InterPro" id="IPR036890">
    <property type="entry name" value="HATPase_C_sf"/>
</dbReference>
<keyword evidence="5" id="KW-1185">Reference proteome</keyword>
<reference evidence="4 5" key="1">
    <citation type="submission" date="2023-07" db="EMBL/GenBank/DDBJ databases">
        <title>Sorghum-associated microbial communities from plants grown in Nebraska, USA.</title>
        <authorList>
            <person name="Schachtman D."/>
        </authorList>
    </citation>
    <scope>NUCLEOTIDE SEQUENCE [LARGE SCALE GENOMIC DNA]</scope>
    <source>
        <strain evidence="4 5">DS1709</strain>
    </source>
</reference>
<dbReference type="PROSITE" id="PS50109">
    <property type="entry name" value="HIS_KIN"/>
    <property type="match status" value="1"/>
</dbReference>
<keyword evidence="2" id="KW-1133">Transmembrane helix</keyword>
<evidence type="ECO:0000256" key="1">
    <source>
        <dbReference type="ARBA" id="ARBA00022553"/>
    </source>
</evidence>
<keyword evidence="2" id="KW-0812">Transmembrane</keyword>
<comment type="caution">
    <text evidence="4">The sequence shown here is derived from an EMBL/GenBank/DDBJ whole genome shotgun (WGS) entry which is preliminary data.</text>
</comment>
<dbReference type="GO" id="GO:0016301">
    <property type="term" value="F:kinase activity"/>
    <property type="evidence" value="ECO:0007669"/>
    <property type="project" value="UniProtKB-KW"/>
</dbReference>
<dbReference type="SMART" id="SM00387">
    <property type="entry name" value="HATPase_c"/>
    <property type="match status" value="1"/>
</dbReference>
<dbReference type="RefSeq" id="WP_115980482.1">
    <property type="nucleotide sequence ID" value="NZ_JAVDQS010000002.1"/>
</dbReference>
<evidence type="ECO:0000313" key="4">
    <source>
        <dbReference type="EMBL" id="MDR6404016.1"/>
    </source>
</evidence>
<feature type="transmembrane region" description="Helical" evidence="2">
    <location>
        <begin position="712"/>
        <end position="735"/>
    </location>
</feature>
<keyword evidence="4" id="KW-0808">Transferase</keyword>
<dbReference type="Gene3D" id="2.60.40.10">
    <property type="entry name" value="Immunoglobulins"/>
    <property type="match status" value="1"/>
</dbReference>
<keyword evidence="2" id="KW-0472">Membrane</keyword>
<dbReference type="Proteomes" id="UP001184853">
    <property type="component" value="Unassembled WGS sequence"/>
</dbReference>
<dbReference type="InterPro" id="IPR013783">
    <property type="entry name" value="Ig-like_fold"/>
</dbReference>
<dbReference type="PANTHER" id="PTHR43547">
    <property type="entry name" value="TWO-COMPONENT HISTIDINE KINASE"/>
    <property type="match status" value="1"/>
</dbReference>
<accession>A0ABU1LBC3</accession>
<dbReference type="SUPFAM" id="SSF69322">
    <property type="entry name" value="Tricorn protease domain 2"/>
    <property type="match status" value="1"/>
</dbReference>
<dbReference type="InterPro" id="IPR005467">
    <property type="entry name" value="His_kinase_dom"/>
</dbReference>
<dbReference type="Pfam" id="PF02518">
    <property type="entry name" value="HATPase_c"/>
    <property type="match status" value="1"/>
</dbReference>
<name>A0ABU1LBC3_9FLAO</name>
<protein>
    <submittedName>
        <fullName evidence="4">Signal transduction histidine kinase/ligand-binding sensor domain-containing protein</fullName>
    </submittedName>
</protein>
<keyword evidence="1" id="KW-0597">Phosphoprotein</keyword>
<dbReference type="InterPro" id="IPR015943">
    <property type="entry name" value="WD40/YVTN_repeat-like_dom_sf"/>
</dbReference>
<dbReference type="Pfam" id="PF07494">
    <property type="entry name" value="Reg_prop"/>
    <property type="match status" value="2"/>
</dbReference>
<evidence type="ECO:0000256" key="2">
    <source>
        <dbReference type="SAM" id="Phobius"/>
    </source>
</evidence>
<organism evidence="4 5">
    <name type="scientific">Chryseobacterium geocarposphaerae</name>
    <dbReference type="NCBI Taxonomy" id="1416776"/>
    <lineage>
        <taxon>Bacteria</taxon>
        <taxon>Pseudomonadati</taxon>
        <taxon>Bacteroidota</taxon>
        <taxon>Flavobacteriia</taxon>
        <taxon>Flavobacteriales</taxon>
        <taxon>Weeksellaceae</taxon>
        <taxon>Chryseobacterium group</taxon>
        <taxon>Chryseobacterium</taxon>
    </lineage>
</organism>